<dbReference type="Pfam" id="PF00561">
    <property type="entry name" value="Abhydrolase_1"/>
    <property type="match status" value="1"/>
</dbReference>
<dbReference type="InterPro" id="IPR000073">
    <property type="entry name" value="AB_hydrolase_1"/>
</dbReference>
<protein>
    <submittedName>
        <fullName evidence="3">Alpha/beta fold hydrolase</fullName>
    </submittedName>
</protein>
<keyword evidence="4" id="KW-1185">Reference proteome</keyword>
<accession>A0ABV4KQX0</accession>
<dbReference type="RefSeq" id="WP_371708186.1">
    <property type="nucleotide sequence ID" value="NZ_JBGOOL010000053.1"/>
</dbReference>
<evidence type="ECO:0000313" key="4">
    <source>
        <dbReference type="Proteomes" id="UP001569175"/>
    </source>
</evidence>
<dbReference type="EMBL" id="JBGOOL010000053">
    <property type="protein sequence ID" value="MEZ8054839.1"/>
    <property type="molecule type" value="Genomic_DNA"/>
</dbReference>
<dbReference type="PANTHER" id="PTHR43798:SF31">
    <property type="entry name" value="AB HYDROLASE SUPERFAMILY PROTEIN YCLE"/>
    <property type="match status" value="1"/>
</dbReference>
<evidence type="ECO:0000259" key="2">
    <source>
        <dbReference type="Pfam" id="PF00561"/>
    </source>
</evidence>
<proteinExistence type="predicted"/>
<dbReference type="PANTHER" id="PTHR43798">
    <property type="entry name" value="MONOACYLGLYCEROL LIPASE"/>
    <property type="match status" value="1"/>
</dbReference>
<dbReference type="SUPFAM" id="SSF53474">
    <property type="entry name" value="alpha/beta-Hydrolases"/>
    <property type="match status" value="1"/>
</dbReference>
<dbReference type="GO" id="GO:0016787">
    <property type="term" value="F:hydrolase activity"/>
    <property type="evidence" value="ECO:0007669"/>
    <property type="project" value="UniProtKB-KW"/>
</dbReference>
<evidence type="ECO:0000256" key="1">
    <source>
        <dbReference type="ARBA" id="ARBA00022801"/>
    </source>
</evidence>
<reference evidence="3 4" key="1">
    <citation type="submission" date="2024-06" db="EMBL/GenBank/DDBJ databases">
        <authorList>
            <person name="Steensen K."/>
            <person name="Seneca J."/>
            <person name="Bartlau N."/>
            <person name="Yu A.X."/>
            <person name="Polz M.F."/>
        </authorList>
    </citation>
    <scope>NUCLEOTIDE SEQUENCE [LARGE SCALE GENOMIC DNA]</scope>
    <source>
        <strain evidence="3 4">1F9</strain>
    </source>
</reference>
<feature type="domain" description="AB hydrolase-1" evidence="2">
    <location>
        <begin position="24"/>
        <end position="147"/>
    </location>
</feature>
<keyword evidence="1 3" id="KW-0378">Hydrolase</keyword>
<dbReference type="Proteomes" id="UP001569175">
    <property type="component" value="Unassembled WGS sequence"/>
</dbReference>
<comment type="caution">
    <text evidence="3">The sequence shown here is derived from an EMBL/GenBank/DDBJ whole genome shotgun (WGS) entry which is preliminary data.</text>
</comment>
<dbReference type="InterPro" id="IPR029058">
    <property type="entry name" value="AB_hydrolase_fold"/>
</dbReference>
<name>A0ABV4KQX0_9VIBR</name>
<sequence>MKHYYIDSIGAHLCYQELSGDDTPIVFIHGLGCASSSDYPAVVTIGKLNCHRRILIDLLGSGFSDKPYSFSYEINAHAGYLQEFLTDLGLEEFYLYAHSMGGAIALELTNLMQSKIKGIILSESNLDNGGGMFSQKVASMTETDYVSFGHEKLVSQNRIESETSAICWSLSMNISLPQAIYRESISLINGSNPSWREILYSLNIPKTYLFGSDSLPDDDLEKLPLHGVKVDIIPDAGHSMAWENSTGLALAIANAIGSKSSNT</sequence>
<dbReference type="InterPro" id="IPR050266">
    <property type="entry name" value="AB_hydrolase_sf"/>
</dbReference>
<evidence type="ECO:0000313" key="3">
    <source>
        <dbReference type="EMBL" id="MEZ8054839.1"/>
    </source>
</evidence>
<gene>
    <name evidence="3" type="ORF">ACED57_17010</name>
</gene>
<organism evidence="3 4">
    <name type="scientific">Vibrio atlanticus</name>
    <dbReference type="NCBI Taxonomy" id="693153"/>
    <lineage>
        <taxon>Bacteria</taxon>
        <taxon>Pseudomonadati</taxon>
        <taxon>Pseudomonadota</taxon>
        <taxon>Gammaproteobacteria</taxon>
        <taxon>Vibrionales</taxon>
        <taxon>Vibrionaceae</taxon>
        <taxon>Vibrio</taxon>
    </lineage>
</organism>
<dbReference type="Gene3D" id="3.40.50.1820">
    <property type="entry name" value="alpha/beta hydrolase"/>
    <property type="match status" value="1"/>
</dbReference>